<reference evidence="2 3" key="1">
    <citation type="submission" date="2024-06" db="EMBL/GenBank/DDBJ databases">
        <title>Caproicibacterium argilliputei sp. nov, a novel caproic acid producing anaerobic bacterium isolated from pit mud.</title>
        <authorList>
            <person name="Xia S."/>
        </authorList>
    </citation>
    <scope>NUCLEOTIDE SEQUENCE [LARGE SCALE GENOMIC DNA]</scope>
    <source>
        <strain evidence="2 3">ZCY20-5</strain>
    </source>
</reference>
<evidence type="ECO:0000259" key="1">
    <source>
        <dbReference type="Pfam" id="PF07739"/>
    </source>
</evidence>
<evidence type="ECO:0000313" key="2">
    <source>
        <dbReference type="EMBL" id="WOC33696.1"/>
    </source>
</evidence>
<feature type="domain" description="TipAS antibiotic-recognition" evidence="1">
    <location>
        <begin position="3"/>
        <end position="95"/>
    </location>
</feature>
<dbReference type="KEGG" id="carl:PXC00_13625"/>
<dbReference type="EMBL" id="CP135996">
    <property type="protein sequence ID" value="WOC33696.1"/>
    <property type="molecule type" value="Genomic_DNA"/>
</dbReference>
<proteinExistence type="predicted"/>
<dbReference type="InterPro" id="IPR012925">
    <property type="entry name" value="TipAS_dom"/>
</dbReference>
<sequence>MIKLTNAQYEDMQKLSQQINSALKTAFEQGDPSSELAQQVCTWHKEWLGYYWNHYSKEAHLGLAQAYVADPRFEKYYDDIKQGCAEFLFEALKIYCK</sequence>
<gene>
    <name evidence="2" type="ORF">PXC00_13625</name>
</gene>
<reference evidence="3" key="2">
    <citation type="submission" date="2024-06" db="EMBL/GenBank/DDBJ databases">
        <title>Caproicibacterium argilliputei sp. nov, a novel caproic acid producing anaerobic bacterium isolated from pit mud.</title>
        <authorList>
            <person name="Zeng C."/>
        </authorList>
    </citation>
    <scope>NUCLEOTIDE SEQUENCE [LARGE SCALE GENOMIC DNA]</scope>
    <source>
        <strain evidence="3">ZCY20-5</strain>
    </source>
</reference>
<dbReference type="Gene3D" id="1.10.490.50">
    <property type="entry name" value="Antibiotic binding domain of TipA-like multidrug resistance regulators"/>
    <property type="match status" value="1"/>
</dbReference>
<dbReference type="InterPro" id="IPR036244">
    <property type="entry name" value="TipA-like_antibiotic-bd"/>
</dbReference>
<name>A0AA97DE15_9FIRM</name>
<dbReference type="AlphaFoldDB" id="A0AA97DE15"/>
<organism evidence="2 3">
    <name type="scientific">Caproicibacterium argilliputei</name>
    <dbReference type="NCBI Taxonomy" id="3030016"/>
    <lineage>
        <taxon>Bacteria</taxon>
        <taxon>Bacillati</taxon>
        <taxon>Bacillota</taxon>
        <taxon>Clostridia</taxon>
        <taxon>Eubacteriales</taxon>
        <taxon>Oscillospiraceae</taxon>
        <taxon>Caproicibacterium</taxon>
    </lineage>
</organism>
<dbReference type="SUPFAM" id="SSF89082">
    <property type="entry name" value="Antibiotic binding domain of TipA-like multidrug resistance regulators"/>
    <property type="match status" value="1"/>
</dbReference>
<keyword evidence="3" id="KW-1185">Reference proteome</keyword>
<reference evidence="3" key="3">
    <citation type="submission" date="2024-06" db="EMBL/GenBank/DDBJ databases">
        <authorList>
            <person name="Zeng C."/>
        </authorList>
    </citation>
    <scope>NUCLEOTIDE SEQUENCE [LARGE SCALE GENOMIC DNA]</scope>
    <source>
        <strain evidence="3">ZCY20-5</strain>
    </source>
</reference>
<evidence type="ECO:0000313" key="3">
    <source>
        <dbReference type="Proteomes" id="UP001300604"/>
    </source>
</evidence>
<dbReference type="Pfam" id="PF07739">
    <property type="entry name" value="TipAS"/>
    <property type="match status" value="1"/>
</dbReference>
<protein>
    <submittedName>
        <fullName evidence="2">TipAS antibiotic-recognition domain-containing protein</fullName>
    </submittedName>
</protein>
<dbReference type="Proteomes" id="UP001300604">
    <property type="component" value="Chromosome"/>
</dbReference>
<accession>A0AA97DE15</accession>
<dbReference type="RefSeq" id="WP_275844298.1">
    <property type="nucleotide sequence ID" value="NZ_CP135996.1"/>
</dbReference>